<dbReference type="InterPro" id="IPR029044">
    <property type="entry name" value="Nucleotide-diphossugar_trans"/>
</dbReference>
<evidence type="ECO:0000256" key="5">
    <source>
        <dbReference type="ARBA" id="ARBA00023157"/>
    </source>
</evidence>
<gene>
    <name evidence="9" type="ORF">ANCCEY_12882</name>
</gene>
<evidence type="ECO:0000256" key="6">
    <source>
        <dbReference type="SAM" id="Coils"/>
    </source>
</evidence>
<dbReference type="EMBL" id="KE125519">
    <property type="protein sequence ID" value="EPB68027.1"/>
    <property type="molecule type" value="Genomic_DNA"/>
</dbReference>
<dbReference type="PANTHER" id="PTHR48261">
    <property type="entry name" value="ACETYLGLUCOSAMINYLTRANSFERASE"/>
    <property type="match status" value="1"/>
</dbReference>
<organism evidence="9 10">
    <name type="scientific">Ancylostoma ceylanicum</name>
    <dbReference type="NCBI Taxonomy" id="53326"/>
    <lineage>
        <taxon>Eukaryota</taxon>
        <taxon>Metazoa</taxon>
        <taxon>Ecdysozoa</taxon>
        <taxon>Nematoda</taxon>
        <taxon>Chromadorea</taxon>
        <taxon>Rhabditida</taxon>
        <taxon>Rhabditina</taxon>
        <taxon>Rhabditomorpha</taxon>
        <taxon>Strongyloidea</taxon>
        <taxon>Ancylostomatidae</taxon>
        <taxon>Ancylostomatinae</taxon>
        <taxon>Ancylostoma</taxon>
    </lineage>
</organism>
<reference evidence="9 10" key="1">
    <citation type="submission" date="2013-05" db="EMBL/GenBank/DDBJ databases">
        <title>Draft genome of the parasitic nematode Anyclostoma ceylanicum.</title>
        <authorList>
            <person name="Mitreva M."/>
        </authorList>
    </citation>
    <scope>NUCLEOTIDE SEQUENCE [LARGE SCALE GENOMIC DNA]</scope>
</reference>
<evidence type="ECO:0000256" key="3">
    <source>
        <dbReference type="ARBA" id="ARBA00022679"/>
    </source>
</evidence>
<accession>A0A0D6LK57</accession>
<evidence type="ECO:0000256" key="7">
    <source>
        <dbReference type="SAM" id="Phobius"/>
    </source>
</evidence>
<evidence type="ECO:0000256" key="4">
    <source>
        <dbReference type="ARBA" id="ARBA00023136"/>
    </source>
</evidence>
<feature type="domain" description="Glycosyl transferase 64" evidence="8">
    <location>
        <begin position="427"/>
        <end position="663"/>
    </location>
</feature>
<dbReference type="Proteomes" id="UP000054495">
    <property type="component" value="Unassembled WGS sequence"/>
</dbReference>
<keyword evidence="10" id="KW-1185">Reference proteome</keyword>
<evidence type="ECO:0000259" key="8">
    <source>
        <dbReference type="Pfam" id="PF09258"/>
    </source>
</evidence>
<keyword evidence="7" id="KW-1133">Transmembrane helix</keyword>
<keyword evidence="3 9" id="KW-0808">Transferase</keyword>
<comment type="subcellular location">
    <subcellularLocation>
        <location evidence="1">Endoplasmic reticulum membrane</location>
        <topology evidence="1">Single-pass type II membrane protein</topology>
    </subcellularLocation>
</comment>
<name>A0A0D6LK57_9BILA</name>
<keyword evidence="4 7" id="KW-0472">Membrane</keyword>
<dbReference type="Pfam" id="PF09258">
    <property type="entry name" value="Glyco_transf_64"/>
    <property type="match status" value="1"/>
</dbReference>
<keyword evidence="7" id="KW-0812">Transmembrane</keyword>
<dbReference type="GO" id="GO:0016757">
    <property type="term" value="F:glycosyltransferase activity"/>
    <property type="evidence" value="ECO:0007669"/>
    <property type="project" value="InterPro"/>
</dbReference>
<evidence type="ECO:0000313" key="9">
    <source>
        <dbReference type="EMBL" id="EPB68027.1"/>
    </source>
</evidence>
<evidence type="ECO:0000256" key="1">
    <source>
        <dbReference type="ARBA" id="ARBA00004648"/>
    </source>
</evidence>
<evidence type="ECO:0000313" key="10">
    <source>
        <dbReference type="Proteomes" id="UP000054495"/>
    </source>
</evidence>
<sequence>MEDVSDGYASSKVCSYVPEILPAHELTQMRSLLPLNYGYRQQEKCGRNPLSFALEKLLRLFSVRNVAFVMFLCIYTLFVLLLRGGFPLDDFPFRSQKSKVLIRDIHDDYDVGCNGYSMDFRIAEQQRILRSVRSELIDSSAKLQEVNIVYEDLTKKIPEKQLELTAVLDEIESARRTLKELQDRKNFVIIDSPLNSSSMLPDSGRNTVIFLLFVFVASDAEEIAPYSLSDLSRLNTSAMLSGDNIEMLNCSSSVGSSYCGGEGEIDHIDWRLASIRFHPARFPELHFIIRSLEMAEVLELRRMGRFFFERYLGDNRAVVRALLASLREKLEIPSPPEALAKAVPLFNNSFTAPILTPINVPPLDDEYLGPLEGAVDSASYLHNFSSLSMYSYHSWNVIGQPGISFEFLAQSVDPPTESEFYPDSNIVVLLTYNRDAVLATSLERLHRLPYLNKVIVVWNNIAREPMGAWPRLHVPVEFIKVTTNSLNNRFVPWDRITTEAVLSLDDDIDLKQHEIVFAFRVWRENRHRIVGFPARHHARYDDQMYYNSNHTCQLSIILTGAAFLHKSYLHAYTHQMPEAIRRHVDDVMNCEDIAMNFLVSHITREPPIKTTSKWTLRCPTCAETLSQDESHFHERHECIRLFTRIYGYNPLKFSQFRADSVLFKTRLPPDKQKCFRFV</sequence>
<keyword evidence="5" id="KW-1015">Disulfide bond</keyword>
<feature type="coiled-coil region" evidence="6">
    <location>
        <begin position="164"/>
        <end position="191"/>
    </location>
</feature>
<keyword evidence="6" id="KW-0175">Coiled coil</keyword>
<dbReference type="PANTHER" id="PTHR48261:SF4">
    <property type="entry name" value="EXOSTOSIN LIKE GLYCOSYLTRANSFERASE 3"/>
    <property type="match status" value="1"/>
</dbReference>
<feature type="transmembrane region" description="Helical" evidence="7">
    <location>
        <begin position="66"/>
        <end position="86"/>
    </location>
</feature>
<evidence type="ECO:0000256" key="2">
    <source>
        <dbReference type="ARBA" id="ARBA00010271"/>
    </source>
</evidence>
<protein>
    <submittedName>
        <fullName evidence="9">EXTL2, alpha-1,4-N-acetylhexosaminyltransferase</fullName>
    </submittedName>
</protein>
<dbReference type="SUPFAM" id="SSF53448">
    <property type="entry name" value="Nucleotide-diphospho-sugar transferases"/>
    <property type="match status" value="1"/>
</dbReference>
<proteinExistence type="inferred from homology"/>
<dbReference type="InterPro" id="IPR004263">
    <property type="entry name" value="Exostosin"/>
</dbReference>
<dbReference type="InterPro" id="IPR015338">
    <property type="entry name" value="GT64_dom"/>
</dbReference>
<dbReference type="GO" id="GO:1901135">
    <property type="term" value="P:carbohydrate derivative metabolic process"/>
    <property type="evidence" value="ECO:0007669"/>
    <property type="project" value="UniProtKB-ARBA"/>
</dbReference>
<dbReference type="AlphaFoldDB" id="A0A0D6LK57"/>
<dbReference type="Gene3D" id="3.90.550.10">
    <property type="entry name" value="Spore Coat Polysaccharide Biosynthesis Protein SpsA, Chain A"/>
    <property type="match status" value="1"/>
</dbReference>
<dbReference type="GO" id="GO:0005789">
    <property type="term" value="C:endoplasmic reticulum membrane"/>
    <property type="evidence" value="ECO:0007669"/>
    <property type="project" value="UniProtKB-SubCell"/>
</dbReference>
<comment type="similarity">
    <text evidence="2">Belongs to the glycosyltransferase 47 family.</text>
</comment>